<reference evidence="3 5" key="1">
    <citation type="journal article" date="2017" name="Nature">
        <title>The sunflower genome provides insights into oil metabolism, flowering and Asterid evolution.</title>
        <authorList>
            <person name="Badouin H."/>
            <person name="Gouzy J."/>
            <person name="Grassa C.J."/>
            <person name="Murat F."/>
            <person name="Staton S.E."/>
            <person name="Cottret L."/>
            <person name="Lelandais-Briere C."/>
            <person name="Owens G.L."/>
            <person name="Carrere S."/>
            <person name="Mayjonade B."/>
            <person name="Legrand L."/>
            <person name="Gill N."/>
            <person name="Kane N.C."/>
            <person name="Bowers J.E."/>
            <person name="Hubner S."/>
            <person name="Bellec A."/>
            <person name="Berard A."/>
            <person name="Berges H."/>
            <person name="Blanchet N."/>
            <person name="Boniface M.C."/>
            <person name="Brunel D."/>
            <person name="Catrice O."/>
            <person name="Chaidir N."/>
            <person name="Claudel C."/>
            <person name="Donnadieu C."/>
            <person name="Faraut T."/>
            <person name="Fievet G."/>
            <person name="Helmstetter N."/>
            <person name="King M."/>
            <person name="Knapp S.J."/>
            <person name="Lai Z."/>
            <person name="Le Paslier M.C."/>
            <person name="Lippi Y."/>
            <person name="Lorenzon L."/>
            <person name="Mandel J.R."/>
            <person name="Marage G."/>
            <person name="Marchand G."/>
            <person name="Marquand E."/>
            <person name="Bret-Mestries E."/>
            <person name="Morien E."/>
            <person name="Nambeesan S."/>
            <person name="Nguyen T."/>
            <person name="Pegot-Espagnet P."/>
            <person name="Pouilly N."/>
            <person name="Raftis F."/>
            <person name="Sallet E."/>
            <person name="Schiex T."/>
            <person name="Thomas J."/>
            <person name="Vandecasteele C."/>
            <person name="Vares D."/>
            <person name="Vear F."/>
            <person name="Vautrin S."/>
            <person name="Crespi M."/>
            <person name="Mangin B."/>
            <person name="Burke J.M."/>
            <person name="Salse J."/>
            <person name="Munos S."/>
            <person name="Vincourt P."/>
            <person name="Rieseberg L.H."/>
            <person name="Langlade N.B."/>
        </authorList>
    </citation>
    <scope>NUCLEOTIDE SEQUENCE [LARGE SCALE GENOMIC DNA]</scope>
    <source>
        <strain evidence="5">cv. SF193</strain>
        <tissue evidence="3">Leaves</tissue>
    </source>
</reference>
<gene>
    <name evidence="4" type="ORF">HannXRQ_Chr05g0163631</name>
    <name evidence="3" type="ORF">HanXRQr2_Chr05g0238011</name>
</gene>
<keyword evidence="5" id="KW-1185">Reference proteome</keyword>
<protein>
    <submittedName>
        <fullName evidence="3">3-isopropylmalate dehydrogenase</fullName>
        <ecNumber evidence="3">1.1.1.85</ecNumber>
    </submittedName>
    <submittedName>
        <fullName evidence="4">Putative isopropylmalate dehydrogenase-like domain-containing protein</fullName>
    </submittedName>
</protein>
<reference evidence="3" key="3">
    <citation type="submission" date="2020-06" db="EMBL/GenBank/DDBJ databases">
        <title>Helianthus annuus Genome sequencing and assembly Release 2.</title>
        <authorList>
            <person name="Gouzy J."/>
            <person name="Langlade N."/>
            <person name="Munos S."/>
        </authorList>
    </citation>
    <scope>NUCLEOTIDE SEQUENCE</scope>
    <source>
        <tissue evidence="3">Leaves</tissue>
    </source>
</reference>
<dbReference type="Gramene" id="mRNA:HanXRQr2_Chr05g0238011">
    <property type="protein sequence ID" value="mRNA:HanXRQr2_Chr05g0238011"/>
    <property type="gene ID" value="HanXRQr2_Chr05g0238011"/>
</dbReference>
<dbReference type="STRING" id="4232.A0A251UU43"/>
<proteinExistence type="inferred from homology"/>
<evidence type="ECO:0000259" key="2">
    <source>
        <dbReference type="Pfam" id="PF00180"/>
    </source>
</evidence>
<accession>A0A251UU43</accession>
<evidence type="ECO:0000313" key="3">
    <source>
        <dbReference type="EMBL" id="KAF5807830.1"/>
    </source>
</evidence>
<organism evidence="4 5">
    <name type="scientific">Helianthus annuus</name>
    <name type="common">Common sunflower</name>
    <dbReference type="NCBI Taxonomy" id="4232"/>
    <lineage>
        <taxon>Eukaryota</taxon>
        <taxon>Viridiplantae</taxon>
        <taxon>Streptophyta</taxon>
        <taxon>Embryophyta</taxon>
        <taxon>Tracheophyta</taxon>
        <taxon>Spermatophyta</taxon>
        <taxon>Magnoliopsida</taxon>
        <taxon>eudicotyledons</taxon>
        <taxon>Gunneridae</taxon>
        <taxon>Pentapetalae</taxon>
        <taxon>asterids</taxon>
        <taxon>campanulids</taxon>
        <taxon>Asterales</taxon>
        <taxon>Asteraceae</taxon>
        <taxon>Asteroideae</taxon>
        <taxon>Heliantheae alliance</taxon>
        <taxon>Heliantheae</taxon>
        <taxon>Helianthus</taxon>
    </lineage>
</organism>
<keyword evidence="3" id="KW-0560">Oxidoreductase</keyword>
<evidence type="ECO:0000313" key="4">
    <source>
        <dbReference type="EMBL" id="OTG26887.1"/>
    </source>
</evidence>
<dbReference type="AlphaFoldDB" id="A0A251UU43"/>
<dbReference type="InterPro" id="IPR024084">
    <property type="entry name" value="IsoPropMal-DH-like_dom"/>
</dbReference>
<dbReference type="EC" id="1.1.1.85" evidence="3"/>
<dbReference type="Proteomes" id="UP000215914">
    <property type="component" value="Chromosome 5"/>
</dbReference>
<evidence type="ECO:0000256" key="1">
    <source>
        <dbReference type="ARBA" id="ARBA00007769"/>
    </source>
</evidence>
<dbReference type="EMBL" id="MNCJ02000320">
    <property type="protein sequence ID" value="KAF5807830.1"/>
    <property type="molecule type" value="Genomic_DNA"/>
</dbReference>
<dbReference type="EMBL" id="CM007894">
    <property type="protein sequence ID" value="OTG26887.1"/>
    <property type="molecule type" value="Genomic_DNA"/>
</dbReference>
<dbReference type="InParanoid" id="A0A251UU43"/>
<feature type="domain" description="Isopropylmalate dehydrogenase-like" evidence="2">
    <location>
        <begin position="37"/>
        <end position="78"/>
    </location>
</feature>
<name>A0A251UU43_HELAN</name>
<dbReference type="Pfam" id="PF00180">
    <property type="entry name" value="Iso_dh"/>
    <property type="match status" value="1"/>
</dbReference>
<sequence length="117" mass="13522">MGSSELTLINSQRRWNHRRAPEQYAYQPSPNPIPTPISIVQLVDASTLKKEVAEGVDLMVVRELTGGCWIRINQQQRQLLLLLRRMNLLSLKERINEIVHPRIFIIPHPLHCKSVIV</sequence>
<evidence type="ECO:0000313" key="5">
    <source>
        <dbReference type="Proteomes" id="UP000215914"/>
    </source>
</evidence>
<reference evidence="4" key="2">
    <citation type="submission" date="2017-02" db="EMBL/GenBank/DDBJ databases">
        <title>Sunflower complete genome.</title>
        <authorList>
            <person name="Langlade N."/>
            <person name="Munos S."/>
        </authorList>
    </citation>
    <scope>NUCLEOTIDE SEQUENCE [LARGE SCALE GENOMIC DNA]</scope>
    <source>
        <tissue evidence="4">Leaves</tissue>
    </source>
</reference>
<comment type="similarity">
    <text evidence="1">Belongs to the isocitrate and isopropylmalate dehydrogenases family.</text>
</comment>
<dbReference type="GO" id="GO:0003862">
    <property type="term" value="F:3-isopropylmalate dehydrogenase activity"/>
    <property type="evidence" value="ECO:0007669"/>
    <property type="project" value="UniProtKB-EC"/>
</dbReference>